<keyword evidence="5" id="KW-0210">Decarboxylase</keyword>
<sequence length="144" mass="16216">MRNEMLIHTTASEATLVALLAARKEVIRRIQSQFPYLSPAEINGRLIAYCSDQAHSSVEKACLIGLVKLHFVPSDDKLRLRGNALRQAIANDKENGLIPFYVNTKNKNNQTNVFQELNFDLFLALQCLPIENVTYSTTCLFSSK</sequence>
<proteinExistence type="inferred from homology"/>
<evidence type="ECO:0000256" key="6">
    <source>
        <dbReference type="ARBA" id="ARBA00022898"/>
    </source>
</evidence>
<dbReference type="Proteomes" id="UP000663887">
    <property type="component" value="Unassembled WGS sequence"/>
</dbReference>
<dbReference type="InterPro" id="IPR015424">
    <property type="entry name" value="PyrdxlP-dep_Trfase"/>
</dbReference>
<organism evidence="10 11">
    <name type="scientific">Rotaria magnacalcarata</name>
    <dbReference type="NCBI Taxonomy" id="392030"/>
    <lineage>
        <taxon>Eukaryota</taxon>
        <taxon>Metazoa</taxon>
        <taxon>Spiralia</taxon>
        <taxon>Gnathifera</taxon>
        <taxon>Rotifera</taxon>
        <taxon>Eurotatoria</taxon>
        <taxon>Bdelloidea</taxon>
        <taxon>Philodinida</taxon>
        <taxon>Philodinidae</taxon>
        <taxon>Rotaria</taxon>
    </lineage>
</organism>
<name>A0A816XF38_9BILA</name>
<evidence type="ECO:0000256" key="9">
    <source>
        <dbReference type="RuleBase" id="RU000382"/>
    </source>
</evidence>
<evidence type="ECO:0000256" key="8">
    <source>
        <dbReference type="ARBA" id="ARBA00039946"/>
    </source>
</evidence>
<dbReference type="Pfam" id="PF00282">
    <property type="entry name" value="Pyridoxal_deC"/>
    <property type="match status" value="1"/>
</dbReference>
<dbReference type="InterPro" id="IPR015421">
    <property type="entry name" value="PyrdxlP-dep_Trfase_major"/>
</dbReference>
<comment type="similarity">
    <text evidence="9">Belongs to the group II decarboxylase family.</text>
</comment>
<evidence type="ECO:0000256" key="3">
    <source>
        <dbReference type="ARBA" id="ARBA00012320"/>
    </source>
</evidence>
<evidence type="ECO:0000256" key="5">
    <source>
        <dbReference type="ARBA" id="ARBA00022793"/>
    </source>
</evidence>
<evidence type="ECO:0000313" key="10">
    <source>
        <dbReference type="EMBL" id="CAF2144693.1"/>
    </source>
</evidence>
<reference evidence="10" key="1">
    <citation type="submission" date="2021-02" db="EMBL/GenBank/DDBJ databases">
        <authorList>
            <person name="Nowell W R."/>
        </authorList>
    </citation>
    <scope>NUCLEOTIDE SEQUENCE</scope>
</reference>
<evidence type="ECO:0000313" key="11">
    <source>
        <dbReference type="Proteomes" id="UP000663887"/>
    </source>
</evidence>
<accession>A0A816XF38</accession>
<dbReference type="GO" id="GO:0006548">
    <property type="term" value="P:L-histidine catabolic process"/>
    <property type="evidence" value="ECO:0007669"/>
    <property type="project" value="TreeGrafter"/>
</dbReference>
<keyword evidence="4" id="KW-0127">Catecholamine biosynthesis</keyword>
<dbReference type="PANTHER" id="PTHR11999:SF68">
    <property type="entry name" value="HISTIDINE DECARBOXYLASE"/>
    <property type="match status" value="1"/>
</dbReference>
<dbReference type="GO" id="GO:0004398">
    <property type="term" value="F:histidine decarboxylase activity"/>
    <property type="evidence" value="ECO:0007669"/>
    <property type="project" value="TreeGrafter"/>
</dbReference>
<dbReference type="PANTHER" id="PTHR11999">
    <property type="entry name" value="GROUP II PYRIDOXAL-5-PHOSPHATE DECARBOXYLASE"/>
    <property type="match status" value="1"/>
</dbReference>
<dbReference type="GO" id="GO:0030170">
    <property type="term" value="F:pyridoxal phosphate binding"/>
    <property type="evidence" value="ECO:0007669"/>
    <property type="project" value="InterPro"/>
</dbReference>
<evidence type="ECO:0000256" key="2">
    <source>
        <dbReference type="ARBA" id="ARBA00011738"/>
    </source>
</evidence>
<dbReference type="InterPro" id="IPR010977">
    <property type="entry name" value="Aromatic_deC"/>
</dbReference>
<dbReference type="Gene3D" id="3.40.640.10">
    <property type="entry name" value="Type I PLP-dependent aspartate aminotransferase-like (Major domain)"/>
    <property type="match status" value="1"/>
</dbReference>
<dbReference type="GO" id="GO:0042423">
    <property type="term" value="P:catecholamine biosynthetic process"/>
    <property type="evidence" value="ECO:0007669"/>
    <property type="project" value="UniProtKB-KW"/>
</dbReference>
<gene>
    <name evidence="10" type="ORF">XDN619_LOCUS27436</name>
</gene>
<comment type="subunit">
    <text evidence="2">Homodimer.</text>
</comment>
<dbReference type="GO" id="GO:0001694">
    <property type="term" value="P:histamine biosynthetic process"/>
    <property type="evidence" value="ECO:0007669"/>
    <property type="project" value="TreeGrafter"/>
</dbReference>
<evidence type="ECO:0000256" key="7">
    <source>
        <dbReference type="ARBA" id="ARBA00023239"/>
    </source>
</evidence>
<dbReference type="GO" id="GO:0005737">
    <property type="term" value="C:cytoplasm"/>
    <property type="evidence" value="ECO:0007669"/>
    <property type="project" value="TreeGrafter"/>
</dbReference>
<dbReference type="EC" id="4.1.1.22" evidence="3"/>
<comment type="caution">
    <text evidence="10">The sequence shown here is derived from an EMBL/GenBank/DDBJ whole genome shotgun (WGS) entry which is preliminary data.</text>
</comment>
<keyword evidence="7 9" id="KW-0456">Lyase</keyword>
<dbReference type="EMBL" id="CAJNRG010012932">
    <property type="protein sequence ID" value="CAF2144693.1"/>
    <property type="molecule type" value="Genomic_DNA"/>
</dbReference>
<dbReference type="InterPro" id="IPR002129">
    <property type="entry name" value="PyrdxlP-dep_de-COase"/>
</dbReference>
<dbReference type="SUPFAM" id="SSF53383">
    <property type="entry name" value="PLP-dependent transferases"/>
    <property type="match status" value="1"/>
</dbReference>
<evidence type="ECO:0000256" key="4">
    <source>
        <dbReference type="ARBA" id="ARBA00022584"/>
    </source>
</evidence>
<protein>
    <recommendedName>
        <fullName evidence="8">Histidine decarboxylase</fullName>
        <ecNumber evidence="3">4.1.1.22</ecNumber>
    </recommendedName>
</protein>
<keyword evidence="6 9" id="KW-0663">Pyridoxal phosphate</keyword>
<evidence type="ECO:0000256" key="1">
    <source>
        <dbReference type="ARBA" id="ARBA00001933"/>
    </source>
</evidence>
<dbReference type="AlphaFoldDB" id="A0A816XF38"/>
<comment type="cofactor">
    <cofactor evidence="1 9">
        <name>pyridoxal 5'-phosphate</name>
        <dbReference type="ChEBI" id="CHEBI:597326"/>
    </cofactor>
</comment>